<evidence type="ECO:0000313" key="2">
    <source>
        <dbReference type="EMBL" id="MBM7480121.1"/>
    </source>
</evidence>
<proteinExistence type="predicted"/>
<protein>
    <submittedName>
        <fullName evidence="2">Uncharacterized protein</fullName>
    </submittedName>
</protein>
<evidence type="ECO:0000313" key="3">
    <source>
        <dbReference type="Proteomes" id="UP000698059"/>
    </source>
</evidence>
<dbReference type="EMBL" id="JAFBBO010000001">
    <property type="protein sequence ID" value="MBM7480121.1"/>
    <property type="molecule type" value="Genomic_DNA"/>
</dbReference>
<name>A0ABS2LI74_9CELL</name>
<keyword evidence="3" id="KW-1185">Reference proteome</keyword>
<accession>A0ABS2LI74</accession>
<comment type="caution">
    <text evidence="2">The sequence shown here is derived from an EMBL/GenBank/DDBJ whole genome shotgun (WGS) entry which is preliminary data.</text>
</comment>
<organism evidence="2 3">
    <name type="scientific">Oerskovia jenensis</name>
    <dbReference type="NCBI Taxonomy" id="162169"/>
    <lineage>
        <taxon>Bacteria</taxon>
        <taxon>Bacillati</taxon>
        <taxon>Actinomycetota</taxon>
        <taxon>Actinomycetes</taxon>
        <taxon>Micrococcales</taxon>
        <taxon>Cellulomonadaceae</taxon>
        <taxon>Oerskovia</taxon>
    </lineage>
</organism>
<sequence>MAEFVDAYDKRTGEKTRVPAHFFDVPSLSRHLSKTPRQSAADKAATAATTTKTPAAGDKKE</sequence>
<feature type="region of interest" description="Disordered" evidence="1">
    <location>
        <begin position="30"/>
        <end position="61"/>
    </location>
</feature>
<gene>
    <name evidence="2" type="ORF">JOD49_003041</name>
</gene>
<dbReference type="RefSeq" id="WP_205307938.1">
    <property type="nucleotide sequence ID" value="NZ_BAAAVF010000007.1"/>
</dbReference>
<dbReference type="Proteomes" id="UP000698059">
    <property type="component" value="Unassembled WGS sequence"/>
</dbReference>
<reference evidence="2 3" key="1">
    <citation type="submission" date="2021-01" db="EMBL/GenBank/DDBJ databases">
        <title>Sequencing the genomes of 1000 actinobacteria strains.</title>
        <authorList>
            <person name="Klenk H.-P."/>
        </authorList>
    </citation>
    <scope>NUCLEOTIDE SEQUENCE [LARGE SCALE GENOMIC DNA]</scope>
    <source>
        <strain evidence="2 3">DSM 46000</strain>
    </source>
</reference>
<feature type="compositionally biased region" description="Low complexity" evidence="1">
    <location>
        <begin position="41"/>
        <end position="61"/>
    </location>
</feature>
<evidence type="ECO:0000256" key="1">
    <source>
        <dbReference type="SAM" id="MobiDB-lite"/>
    </source>
</evidence>